<proteinExistence type="predicted"/>
<feature type="chain" id="PRO_5013069287" description="DUF4920 domain-containing protein" evidence="1">
    <location>
        <begin position="20"/>
        <end position="157"/>
    </location>
</feature>
<protein>
    <recommendedName>
        <fullName evidence="4">DUF4920 domain-containing protein</fullName>
    </recommendedName>
</protein>
<evidence type="ECO:0000313" key="2">
    <source>
        <dbReference type="EMBL" id="SJZ39843.1"/>
    </source>
</evidence>
<accession>A0A1T4KBY8</accession>
<dbReference type="OrthoDB" id="129527at2"/>
<dbReference type="Proteomes" id="UP000190888">
    <property type="component" value="Unassembled WGS sequence"/>
</dbReference>
<keyword evidence="1" id="KW-0732">Signal</keyword>
<name>A0A1T4KBY8_9BACT</name>
<dbReference type="InterPro" id="IPR032577">
    <property type="entry name" value="DUF4920"/>
</dbReference>
<dbReference type="RefSeq" id="WP_078829929.1">
    <property type="nucleotide sequence ID" value="NZ_FUWH01000001.1"/>
</dbReference>
<gene>
    <name evidence="2" type="ORF">SAMN04488132_101598</name>
</gene>
<sequence>MKKVLFSLIVLAVAGVVNAQPPKGPVTPGTTFGAATNAQGAVAIATLPETLAKTATVDTKVKAKVLEVCPKKGCWMKLQVNDTTTAFVKMKDYGFFVPVEMVGKTIVLDGEASLKTTSVEELRHYAEDAKKSKEEIAAITKPQQEIKLTAKGIVIVD</sequence>
<organism evidence="2 3">
    <name type="scientific">Sediminibacterium ginsengisoli</name>
    <dbReference type="NCBI Taxonomy" id="413434"/>
    <lineage>
        <taxon>Bacteria</taxon>
        <taxon>Pseudomonadati</taxon>
        <taxon>Bacteroidota</taxon>
        <taxon>Chitinophagia</taxon>
        <taxon>Chitinophagales</taxon>
        <taxon>Chitinophagaceae</taxon>
        <taxon>Sediminibacterium</taxon>
    </lineage>
</organism>
<dbReference type="STRING" id="413434.SAMN04488132_101598"/>
<reference evidence="2 3" key="1">
    <citation type="submission" date="2017-02" db="EMBL/GenBank/DDBJ databases">
        <authorList>
            <person name="Peterson S.W."/>
        </authorList>
    </citation>
    <scope>NUCLEOTIDE SEQUENCE [LARGE SCALE GENOMIC DNA]</scope>
    <source>
        <strain evidence="2 3">DSM 22335</strain>
    </source>
</reference>
<feature type="signal peptide" evidence="1">
    <location>
        <begin position="1"/>
        <end position="19"/>
    </location>
</feature>
<dbReference type="EMBL" id="FUWH01000001">
    <property type="protein sequence ID" value="SJZ39843.1"/>
    <property type="molecule type" value="Genomic_DNA"/>
</dbReference>
<keyword evidence="3" id="KW-1185">Reference proteome</keyword>
<dbReference type="Pfam" id="PF16267">
    <property type="entry name" value="DUF4920"/>
    <property type="match status" value="1"/>
</dbReference>
<dbReference type="AlphaFoldDB" id="A0A1T4KBY8"/>
<evidence type="ECO:0008006" key="4">
    <source>
        <dbReference type="Google" id="ProtNLM"/>
    </source>
</evidence>
<evidence type="ECO:0000256" key="1">
    <source>
        <dbReference type="SAM" id="SignalP"/>
    </source>
</evidence>
<evidence type="ECO:0000313" key="3">
    <source>
        <dbReference type="Proteomes" id="UP000190888"/>
    </source>
</evidence>